<evidence type="ECO:0000259" key="3">
    <source>
        <dbReference type="Pfam" id="PF14501"/>
    </source>
</evidence>
<dbReference type="EMBL" id="SDPW01000001">
    <property type="protein sequence ID" value="RXZ54630.1"/>
    <property type="molecule type" value="Genomic_DNA"/>
</dbReference>
<dbReference type="InterPro" id="IPR032834">
    <property type="entry name" value="NatK-like_C"/>
</dbReference>
<feature type="transmembrane region" description="Helical" evidence="2">
    <location>
        <begin position="66"/>
        <end position="84"/>
    </location>
</feature>
<evidence type="ECO:0000313" key="5">
    <source>
        <dbReference type="Proteomes" id="UP000293345"/>
    </source>
</evidence>
<evidence type="ECO:0000256" key="1">
    <source>
        <dbReference type="SAM" id="MobiDB-lite"/>
    </source>
</evidence>
<keyword evidence="5" id="KW-1185">Reference proteome</keyword>
<dbReference type="Pfam" id="PF14501">
    <property type="entry name" value="HATPase_c_5"/>
    <property type="match status" value="1"/>
</dbReference>
<feature type="region of interest" description="Disordered" evidence="1">
    <location>
        <begin position="284"/>
        <end position="319"/>
    </location>
</feature>
<dbReference type="RefSeq" id="WP_129425196.1">
    <property type="nucleotide sequence ID" value="NZ_SDPW01000001.1"/>
</dbReference>
<protein>
    <submittedName>
        <fullName evidence="4">GHKL domain-containing protein</fullName>
    </submittedName>
</protein>
<gene>
    <name evidence="4" type="ORF">ET524_09175</name>
</gene>
<keyword evidence="2" id="KW-0472">Membrane</keyword>
<dbReference type="InterPro" id="IPR036890">
    <property type="entry name" value="HATPase_C_sf"/>
</dbReference>
<name>A0A4Q2K2S2_9ACTN</name>
<dbReference type="Gene3D" id="3.30.565.10">
    <property type="entry name" value="Histidine kinase-like ATPase, C-terminal domain"/>
    <property type="match status" value="1"/>
</dbReference>
<evidence type="ECO:0000313" key="4">
    <source>
        <dbReference type="EMBL" id="RXZ54630.1"/>
    </source>
</evidence>
<dbReference type="Proteomes" id="UP000293345">
    <property type="component" value="Unassembled WGS sequence"/>
</dbReference>
<feature type="domain" description="Sensor histidine kinase NatK-like C-terminal" evidence="3">
    <location>
        <begin position="207"/>
        <end position="257"/>
    </location>
</feature>
<evidence type="ECO:0000256" key="2">
    <source>
        <dbReference type="SAM" id="Phobius"/>
    </source>
</evidence>
<dbReference type="OrthoDB" id="3173688at2"/>
<accession>A0A4Q2K2S2</accession>
<dbReference type="SUPFAM" id="SSF55874">
    <property type="entry name" value="ATPase domain of HSP90 chaperone/DNA topoisomerase II/histidine kinase"/>
    <property type="match status" value="1"/>
</dbReference>
<sequence length="371" mass="39634">MLSPALLIAICLTVYLLVIAAFCQRKLHGVVWWRRLLSLLFPTSQLCLVLFALGAAAAYAAPSAPVAVIAVVGIACGPVDMLLFQGLRDACFRAQAAEQVRELEDELTTQKFLRERSAHEGEEADRIGQRVREQLYAAEADLRERRAAEAGENLDRAINAAGGSRARYCAHPAIDALVRLKLADARELGVRFVAQLNIPLDLALPSAEICAVFSNLIDNALTACRLVAPDQRYVSVAARIWGRYFVVDVENSCASDDSAHDIPAPAGAPAVKSSGKDCSLAASVAGEKPETASSPHRANARRAANGEVPADAASASVPASPAVPNVHALHGWGRGIVNNIAERHDGQVIVQNERGRYHVRVILHTEGGDAL</sequence>
<keyword evidence="2" id="KW-1133">Transmembrane helix</keyword>
<keyword evidence="2" id="KW-0812">Transmembrane</keyword>
<feature type="transmembrane region" description="Helical" evidence="2">
    <location>
        <begin position="6"/>
        <end position="24"/>
    </location>
</feature>
<comment type="caution">
    <text evidence="4">The sequence shown here is derived from an EMBL/GenBank/DDBJ whole genome shotgun (WGS) entry which is preliminary data.</text>
</comment>
<feature type="compositionally biased region" description="Low complexity" evidence="1">
    <location>
        <begin position="308"/>
        <end position="319"/>
    </location>
</feature>
<organism evidence="4 5">
    <name type="scientific">Senegalimassilia faecalis</name>
    <dbReference type="NCBI Taxonomy" id="2509433"/>
    <lineage>
        <taxon>Bacteria</taxon>
        <taxon>Bacillati</taxon>
        <taxon>Actinomycetota</taxon>
        <taxon>Coriobacteriia</taxon>
        <taxon>Coriobacteriales</taxon>
        <taxon>Coriobacteriaceae</taxon>
        <taxon>Senegalimassilia</taxon>
    </lineage>
</organism>
<reference evidence="4 5" key="1">
    <citation type="submission" date="2019-01" db="EMBL/GenBank/DDBJ databases">
        <title>Senegalimassilia sp. nov. KGMB04484 isolated human feces.</title>
        <authorList>
            <person name="Han K.-I."/>
            <person name="Kim J.-S."/>
            <person name="Lee K.C."/>
            <person name="Suh M.K."/>
            <person name="Eom M.K."/>
            <person name="Lee J.H."/>
            <person name="Park S.-H."/>
            <person name="Kang S.W."/>
            <person name="Park J.-E."/>
            <person name="Oh B.S."/>
            <person name="Yu S.Y."/>
            <person name="Choi S.-H."/>
            <person name="Lee D.H."/>
            <person name="Yoon H."/>
            <person name="Kim B.-Y."/>
            <person name="Lee J.H."/>
            <person name="Lee J.-S."/>
        </authorList>
    </citation>
    <scope>NUCLEOTIDE SEQUENCE [LARGE SCALE GENOMIC DNA]</scope>
    <source>
        <strain evidence="4 5">KGMB04484</strain>
    </source>
</reference>
<proteinExistence type="predicted"/>
<dbReference type="AlphaFoldDB" id="A0A4Q2K2S2"/>
<feature type="transmembrane region" description="Helical" evidence="2">
    <location>
        <begin position="36"/>
        <end position="60"/>
    </location>
</feature>